<keyword evidence="3" id="KW-1185">Reference proteome</keyword>
<dbReference type="GO" id="GO:0055085">
    <property type="term" value="P:transmembrane transport"/>
    <property type="evidence" value="ECO:0007669"/>
    <property type="project" value="InterPro"/>
</dbReference>
<evidence type="ECO:0000313" key="2">
    <source>
        <dbReference type="EMBL" id="EAZ79599.2"/>
    </source>
</evidence>
<dbReference type="RefSeq" id="WP_008199760.1">
    <property type="nucleotide sequence ID" value="NZ_CM001023.1"/>
</dbReference>
<sequence length="233" mass="27034">MLKAQGFEATPLNKHFFEADPKFPQSIQYNEIKSINEDGSTFSQITDPKNHVIKTIQTITHPQSGRFEEVIDVFDEKGNLIRRSEEMEGSGKRLTYYYENGIQVAHVIDKGNDHFEIWRKSSSNQYKSKRNDFKPALFPNDREWKKFVMGERKFLSEAQKKGLEGTVVLAFLIDENGQRTKVEVANPYQTPDILREEALRIGNLFKGNYSPAINFNGETIESWLYLPVGFYFY</sequence>
<dbReference type="Proteomes" id="UP000003919">
    <property type="component" value="Chromosome"/>
</dbReference>
<dbReference type="AlphaFoldDB" id="A3I1D3"/>
<organism evidence="2 3">
    <name type="scientific">Algoriphagus machipongonensis</name>
    <dbReference type="NCBI Taxonomy" id="388413"/>
    <lineage>
        <taxon>Bacteria</taxon>
        <taxon>Pseudomonadati</taxon>
        <taxon>Bacteroidota</taxon>
        <taxon>Cytophagia</taxon>
        <taxon>Cytophagales</taxon>
        <taxon>Cyclobacteriaceae</taxon>
        <taxon>Algoriphagus</taxon>
    </lineage>
</organism>
<feature type="domain" description="TonB C-terminal" evidence="1">
    <location>
        <begin position="156"/>
        <end position="230"/>
    </location>
</feature>
<dbReference type="STRING" id="388413.ALPR1_08243"/>
<comment type="caution">
    <text evidence="2">The sequence shown here is derived from an EMBL/GenBank/DDBJ whole genome shotgun (WGS) entry which is preliminary data.</text>
</comment>
<dbReference type="InterPro" id="IPR037682">
    <property type="entry name" value="TonB_C"/>
</dbReference>
<name>A3I1D3_9BACT</name>
<dbReference type="HOGENOM" id="CLU_1187925_0_0_10"/>
<dbReference type="Gene3D" id="3.30.1150.10">
    <property type="match status" value="1"/>
</dbReference>
<dbReference type="Pfam" id="PF03544">
    <property type="entry name" value="TonB_C"/>
    <property type="match status" value="1"/>
</dbReference>
<dbReference type="OrthoDB" id="822261at2"/>
<evidence type="ECO:0000259" key="1">
    <source>
        <dbReference type="Pfam" id="PF03544"/>
    </source>
</evidence>
<protein>
    <submittedName>
        <fullName evidence="2">TonB protein</fullName>
    </submittedName>
</protein>
<accession>A3I1D3</accession>
<dbReference type="SUPFAM" id="SSF74653">
    <property type="entry name" value="TolA/TonB C-terminal domain"/>
    <property type="match status" value="1"/>
</dbReference>
<evidence type="ECO:0000313" key="3">
    <source>
        <dbReference type="Proteomes" id="UP000003919"/>
    </source>
</evidence>
<reference evidence="2 3" key="1">
    <citation type="journal article" date="2011" name="J. Bacteriol.">
        <title>Complete genome sequence of Algoriphagus sp. PR1, bacterial prey of a colony-forming choanoflagellate.</title>
        <authorList>
            <person name="Alegado R.A."/>
            <person name="Ferriera S."/>
            <person name="Nusbaum C."/>
            <person name="Young S.K."/>
            <person name="Zeng Q."/>
            <person name="Imamovic A."/>
            <person name="Fairclough S.R."/>
            <person name="King N."/>
        </authorList>
    </citation>
    <scope>NUCLEOTIDE SEQUENCE [LARGE SCALE GENOMIC DNA]</scope>
    <source>
        <strain evidence="2 3">PR1</strain>
    </source>
</reference>
<dbReference type="EMBL" id="CM001023">
    <property type="protein sequence ID" value="EAZ79599.2"/>
    <property type="molecule type" value="Genomic_DNA"/>
</dbReference>
<proteinExistence type="predicted"/>
<dbReference type="EMBL" id="AAXU02000001">
    <property type="protein sequence ID" value="EAZ79599.2"/>
    <property type="molecule type" value="Genomic_DNA"/>
</dbReference>
<gene>
    <name evidence="2" type="ORF">ALPR1_08243</name>
</gene>